<organism evidence="1 2">
    <name type="scientific">Anaerococcus hydrogenalis DSM 7454</name>
    <dbReference type="NCBI Taxonomy" id="561177"/>
    <lineage>
        <taxon>Bacteria</taxon>
        <taxon>Bacillati</taxon>
        <taxon>Bacillota</taxon>
        <taxon>Tissierellia</taxon>
        <taxon>Tissierellales</taxon>
        <taxon>Peptoniphilaceae</taxon>
        <taxon>Anaerococcus</taxon>
    </lineage>
</organism>
<reference evidence="1 2" key="2">
    <citation type="submission" date="2008-10" db="EMBL/GenBank/DDBJ databases">
        <title>Draft genome sequence of Anaerococcus hydrogenalis (DSM 7454).</title>
        <authorList>
            <person name="Sudarsanam P."/>
            <person name="Ley R."/>
            <person name="Guruge J."/>
            <person name="Turnbaugh P.J."/>
            <person name="Mahowald M."/>
            <person name="Liep D."/>
            <person name="Gordon J."/>
        </authorList>
    </citation>
    <scope>NUCLEOTIDE SEQUENCE [LARGE SCALE GENOMIC DNA]</scope>
    <source>
        <strain evidence="1 2">DSM 7454</strain>
    </source>
</reference>
<sequence>MRIYYAKVMGEKIRKNYKKLHKKIEKKAQTRGLISYGQI</sequence>
<evidence type="ECO:0000313" key="2">
    <source>
        <dbReference type="Proteomes" id="UP000005451"/>
    </source>
</evidence>
<dbReference type="AlphaFoldDB" id="B6WAD3"/>
<comment type="caution">
    <text evidence="1">The sequence shown here is derived from an EMBL/GenBank/DDBJ whole genome shotgun (WGS) entry which is preliminary data.</text>
</comment>
<reference evidence="1 2" key="1">
    <citation type="submission" date="2008-09" db="EMBL/GenBank/DDBJ databases">
        <authorList>
            <person name="Fulton L."/>
            <person name="Clifton S."/>
            <person name="Fulton B."/>
            <person name="Xu J."/>
            <person name="Minx P."/>
            <person name="Pepin K.H."/>
            <person name="Johnson M."/>
            <person name="Thiruvilangam P."/>
            <person name="Bhonagiri V."/>
            <person name="Nash W.E."/>
            <person name="Mardis E.R."/>
            <person name="Wilson R.K."/>
        </authorList>
    </citation>
    <scope>NUCLEOTIDE SEQUENCE [LARGE SCALE GENOMIC DNA]</scope>
    <source>
        <strain evidence="1 2">DSM 7454</strain>
    </source>
</reference>
<name>B6WAD3_9FIRM</name>
<dbReference type="Proteomes" id="UP000005451">
    <property type="component" value="Unassembled WGS sequence"/>
</dbReference>
<accession>B6WAD3</accession>
<gene>
    <name evidence="1" type="ORF">ANHYDRO_01561</name>
</gene>
<dbReference type="EMBL" id="ABXA01000040">
    <property type="protein sequence ID" value="EEB35601.1"/>
    <property type="molecule type" value="Genomic_DNA"/>
</dbReference>
<evidence type="ECO:0000313" key="1">
    <source>
        <dbReference type="EMBL" id="EEB35601.1"/>
    </source>
</evidence>
<protein>
    <submittedName>
        <fullName evidence="1">Uncharacterized protein</fullName>
    </submittedName>
</protein>
<proteinExistence type="predicted"/>